<protein>
    <submittedName>
        <fullName evidence="2">Uncharacterized protein</fullName>
    </submittedName>
</protein>
<feature type="compositionally biased region" description="Basic and acidic residues" evidence="1">
    <location>
        <begin position="107"/>
        <end position="119"/>
    </location>
</feature>
<feature type="non-terminal residue" evidence="2">
    <location>
        <position position="593"/>
    </location>
</feature>
<feature type="region of interest" description="Disordered" evidence="1">
    <location>
        <begin position="313"/>
        <end position="332"/>
    </location>
</feature>
<keyword evidence="3" id="KW-1185">Reference proteome</keyword>
<dbReference type="EMBL" id="JARKIK010002025">
    <property type="protein sequence ID" value="KAK8719494.1"/>
    <property type="molecule type" value="Genomic_DNA"/>
</dbReference>
<reference evidence="2 3" key="1">
    <citation type="journal article" date="2024" name="BMC Genomics">
        <title>Genome assembly of redclaw crayfish (Cherax quadricarinatus) provides insights into its immune adaptation and hypoxia tolerance.</title>
        <authorList>
            <person name="Liu Z."/>
            <person name="Zheng J."/>
            <person name="Li H."/>
            <person name="Fang K."/>
            <person name="Wang S."/>
            <person name="He J."/>
            <person name="Zhou D."/>
            <person name="Weng S."/>
            <person name="Chi M."/>
            <person name="Gu Z."/>
            <person name="He J."/>
            <person name="Li F."/>
            <person name="Wang M."/>
        </authorList>
    </citation>
    <scope>NUCLEOTIDE SEQUENCE [LARGE SCALE GENOMIC DNA]</scope>
    <source>
        <strain evidence="2">ZL_2023a</strain>
    </source>
</reference>
<name>A0AAW0VRD0_CHEQU</name>
<dbReference type="AlphaFoldDB" id="A0AAW0VRD0"/>
<proteinExistence type="predicted"/>
<feature type="compositionally biased region" description="Polar residues" evidence="1">
    <location>
        <begin position="313"/>
        <end position="328"/>
    </location>
</feature>
<reference evidence="2" key="2">
    <citation type="submission" date="2024-01" db="EMBL/GenBank/DDBJ databases">
        <authorList>
            <person name="He J."/>
            <person name="Wang M."/>
            <person name="Zheng J."/>
            <person name="Liu Z."/>
        </authorList>
    </citation>
    <scope>NUCLEOTIDE SEQUENCE</scope>
    <source>
        <strain evidence="2">ZL_2023a</strain>
        <tissue evidence="2">Muscle</tissue>
    </source>
</reference>
<dbReference type="EMBL" id="JARKIK010002025">
    <property type="protein sequence ID" value="KAK8719493.1"/>
    <property type="molecule type" value="Genomic_DNA"/>
</dbReference>
<sequence length="593" mass="69346">MDEYKKKKSKRHSCEFSDSEQQYSTKIQNVEGRLKKKKKKSKRHSCEFSDSEQQCSTKIQNVEGRLKKKKKKCKRYSSEFSDSEQQYSTKVEIVEGRLKKKKKKHKDNQVDEEKNDNKDCNSYAAKNELKCVEEVSQLYHNEPVSDCIESNNTFNEKKRKKHKRKKSIHCDTQEHNDDIDVETGLCKSRSKKRKLDHYLSPDSKLCESVNETAGNVMKDCNCSSEQSKKKKEAGYSGKEHYLNEFIGDSIYKKKNRKNKHIPFPVTTCEGNSNLNKTNELKDGHQLTFSEIDKEDLTVFDEYSTKNRSKFFNKNNLSNRDTNSDTSNVPCAVKDQEKSSSHCDRNDMWLSEHYDLMSVDSFDYTDDDYAVPYCSKRRKAEVKKNEKLFENKHNLPLEDELGESEESDSTDNVIAPLYDASYDNVEGNPDSSLKKKRLPGFKSDSCYPTLEEMLYKLPEGEGIPSEEIEEIPEKHQHWKKVREKLNDNAFTEEEIEQEIMDTIKHIHDYFARLEAGSLTEKELEEVKPKNFHGPYFPTPRHIRFFENLNIKINWPLNDLHEFFLTHNSHGKTARILKEKGIEYITLVSSYAEDM</sequence>
<feature type="region of interest" description="Disordered" evidence="1">
    <location>
        <begin position="1"/>
        <end position="51"/>
    </location>
</feature>
<dbReference type="Proteomes" id="UP001445076">
    <property type="component" value="Unassembled WGS sequence"/>
</dbReference>
<feature type="compositionally biased region" description="Polar residues" evidence="1">
    <location>
        <begin position="19"/>
        <end position="28"/>
    </location>
</feature>
<feature type="compositionally biased region" description="Basic residues" evidence="1">
    <location>
        <begin position="1"/>
        <end position="11"/>
    </location>
</feature>
<evidence type="ECO:0000256" key="1">
    <source>
        <dbReference type="SAM" id="MobiDB-lite"/>
    </source>
</evidence>
<feature type="compositionally biased region" description="Basic residues" evidence="1">
    <location>
        <begin position="34"/>
        <end position="43"/>
    </location>
</feature>
<organism evidence="2 3">
    <name type="scientific">Cherax quadricarinatus</name>
    <name type="common">Australian red claw crayfish</name>
    <dbReference type="NCBI Taxonomy" id="27406"/>
    <lineage>
        <taxon>Eukaryota</taxon>
        <taxon>Metazoa</taxon>
        <taxon>Ecdysozoa</taxon>
        <taxon>Arthropoda</taxon>
        <taxon>Crustacea</taxon>
        <taxon>Multicrustacea</taxon>
        <taxon>Malacostraca</taxon>
        <taxon>Eumalacostraca</taxon>
        <taxon>Eucarida</taxon>
        <taxon>Decapoda</taxon>
        <taxon>Pleocyemata</taxon>
        <taxon>Astacidea</taxon>
        <taxon>Parastacoidea</taxon>
        <taxon>Parastacidae</taxon>
        <taxon>Cherax</taxon>
    </lineage>
</organism>
<comment type="caution">
    <text evidence="2">The sequence shown here is derived from an EMBL/GenBank/DDBJ whole genome shotgun (WGS) entry which is preliminary data.</text>
</comment>
<gene>
    <name evidence="2" type="ORF">OTU49_014015</name>
</gene>
<feature type="region of interest" description="Disordered" evidence="1">
    <location>
        <begin position="98"/>
        <end position="120"/>
    </location>
</feature>
<evidence type="ECO:0000313" key="2">
    <source>
        <dbReference type="EMBL" id="KAK8719494.1"/>
    </source>
</evidence>
<accession>A0AAW0VRD0</accession>
<evidence type="ECO:0000313" key="3">
    <source>
        <dbReference type="Proteomes" id="UP001445076"/>
    </source>
</evidence>